<proteinExistence type="predicted"/>
<dbReference type="EMBL" id="PEYY01000112">
    <property type="protein sequence ID" value="PIS17788.1"/>
    <property type="molecule type" value="Genomic_DNA"/>
</dbReference>
<gene>
    <name evidence="1" type="ORF">COT54_02765</name>
</gene>
<dbReference type="Proteomes" id="UP000229574">
    <property type="component" value="Unassembled WGS sequence"/>
</dbReference>
<name>A0A2H0X0T1_9BACT</name>
<protein>
    <submittedName>
        <fullName evidence="1">Uncharacterized protein</fullName>
    </submittedName>
</protein>
<sequence>NATAGESVLISPNTELTIESLYVTPNSLVYLTPTTNTDNKVLFVKSKESCVPTTNYQLPTTNCKASFTVAIDAPASSDISFNWWIIQLQ</sequence>
<dbReference type="AlphaFoldDB" id="A0A2H0X0T1"/>
<comment type="caution">
    <text evidence="1">The sequence shown here is derived from an EMBL/GenBank/DDBJ whole genome shotgun (WGS) entry which is preliminary data.</text>
</comment>
<organism evidence="1 2">
    <name type="scientific">Candidatus Collierbacteria bacterium CG09_land_8_20_14_0_10_46_12</name>
    <dbReference type="NCBI Taxonomy" id="1974533"/>
    <lineage>
        <taxon>Bacteria</taxon>
        <taxon>Candidatus Collieribacteriota</taxon>
    </lineage>
</organism>
<evidence type="ECO:0000313" key="1">
    <source>
        <dbReference type="EMBL" id="PIS17788.1"/>
    </source>
</evidence>
<evidence type="ECO:0000313" key="2">
    <source>
        <dbReference type="Proteomes" id="UP000229574"/>
    </source>
</evidence>
<accession>A0A2H0X0T1</accession>
<reference evidence="2" key="1">
    <citation type="submission" date="2017-09" db="EMBL/GenBank/DDBJ databases">
        <title>Depth-based differentiation of microbial function through sediment-hosted aquifers and enrichment of novel symbionts in the deep terrestrial subsurface.</title>
        <authorList>
            <person name="Probst A.J."/>
            <person name="Ladd B."/>
            <person name="Jarett J.K."/>
            <person name="Geller-Mcgrath D.E."/>
            <person name="Sieber C.M.K."/>
            <person name="Emerson J.B."/>
            <person name="Anantharaman K."/>
            <person name="Thomas B.C."/>
            <person name="Malmstrom R."/>
            <person name="Stieglmeier M."/>
            <person name="Klingl A."/>
            <person name="Woyke T."/>
            <person name="Ryan C.M."/>
            <person name="Banfield J.F."/>
        </authorList>
    </citation>
    <scope>NUCLEOTIDE SEQUENCE [LARGE SCALE GENOMIC DNA]</scope>
</reference>
<feature type="non-terminal residue" evidence="1">
    <location>
        <position position="1"/>
    </location>
</feature>